<dbReference type="Proteomes" id="UP000198318">
    <property type="component" value="Unassembled WGS sequence"/>
</dbReference>
<dbReference type="InterPro" id="IPR011008">
    <property type="entry name" value="Dimeric_a/b-barrel"/>
</dbReference>
<keyword evidence="2" id="KW-1185">Reference proteome</keyword>
<accession>A0A239N7E2</accession>
<evidence type="ECO:0000313" key="1">
    <source>
        <dbReference type="EMBL" id="SNT50927.1"/>
    </source>
</evidence>
<reference evidence="1 2" key="1">
    <citation type="submission" date="2017-06" db="EMBL/GenBank/DDBJ databases">
        <authorList>
            <person name="Kim H.J."/>
            <person name="Triplett B.A."/>
        </authorList>
    </citation>
    <scope>NUCLEOTIDE SEQUENCE [LARGE SCALE GENOMIC DNA]</scope>
    <source>
        <strain evidence="1 2">DSM 44715</strain>
    </source>
</reference>
<dbReference type="RefSeq" id="WP_089329490.1">
    <property type="nucleotide sequence ID" value="NZ_FZOR01000037.1"/>
</dbReference>
<organism evidence="1 2">
    <name type="scientific">Actinomadura meyerae</name>
    <dbReference type="NCBI Taxonomy" id="240840"/>
    <lineage>
        <taxon>Bacteria</taxon>
        <taxon>Bacillati</taxon>
        <taxon>Actinomycetota</taxon>
        <taxon>Actinomycetes</taxon>
        <taxon>Streptosporangiales</taxon>
        <taxon>Thermomonosporaceae</taxon>
        <taxon>Actinomadura</taxon>
    </lineage>
</organism>
<evidence type="ECO:0000313" key="2">
    <source>
        <dbReference type="Proteomes" id="UP000198318"/>
    </source>
</evidence>
<gene>
    <name evidence="1" type="ORF">SAMN05443665_103732</name>
</gene>
<protein>
    <recommendedName>
        <fullName evidence="3">Antibiotic biosynthesis monooxygenase</fullName>
    </recommendedName>
</protein>
<dbReference type="EMBL" id="FZOR01000037">
    <property type="protein sequence ID" value="SNT50927.1"/>
    <property type="molecule type" value="Genomic_DNA"/>
</dbReference>
<sequence>MILRLWRGWTTAELADDYDEILNTDVAPGILARNLDGLRSFDVWRRRPAEQTGEHEFLTAMVFEDMAAIERFAGGPTQSYVPPQARAVLSRFDLHSQHYELRQRHR</sequence>
<name>A0A239N7E2_9ACTN</name>
<dbReference type="OrthoDB" id="7210869at2"/>
<proteinExistence type="predicted"/>
<dbReference type="AlphaFoldDB" id="A0A239N7E2"/>
<dbReference type="SUPFAM" id="SSF54909">
    <property type="entry name" value="Dimeric alpha+beta barrel"/>
    <property type="match status" value="1"/>
</dbReference>
<evidence type="ECO:0008006" key="3">
    <source>
        <dbReference type="Google" id="ProtNLM"/>
    </source>
</evidence>